<gene>
    <name evidence="1" type="ORF">PCOR1329_LOCUS9528</name>
</gene>
<evidence type="ECO:0000313" key="2">
    <source>
        <dbReference type="Proteomes" id="UP001189429"/>
    </source>
</evidence>
<name>A0ABN9Q7Q1_9DINO</name>
<feature type="non-terminal residue" evidence="1">
    <location>
        <position position="1"/>
    </location>
</feature>
<protein>
    <submittedName>
        <fullName evidence="1">Uncharacterized protein</fullName>
    </submittedName>
</protein>
<dbReference type="Proteomes" id="UP001189429">
    <property type="component" value="Unassembled WGS sequence"/>
</dbReference>
<accession>A0ABN9Q7Q1</accession>
<sequence length="295" mass="32305">GGSPGRLWGGPRAQVCPLSWSPLGGCANLARQTAKLGADMATRYQRARGTVADCWGLSGTLPTKKAADVVKMAAFFNVDLAGVRQRSRPAYAPRPICQQWLDHCVRRNTAGLQELRSEEEIVLVRQHPAERALYLQLAHAASDLDLAGEEDAAALLSLRRRGQEGLVKLCSHFQLSGGQLQRSALDECDAVLQRRTRELASSRQAVRRALEEAWALVLQVDPLRHLADGLNEARQRWAELRAAFPQRSPSGASAGGEDPSEEARRHFHCCLADVEAMPAGSVAMPEPLRQLLRRS</sequence>
<feature type="non-terminal residue" evidence="1">
    <location>
        <position position="295"/>
    </location>
</feature>
<evidence type="ECO:0000313" key="1">
    <source>
        <dbReference type="EMBL" id="CAK0801796.1"/>
    </source>
</evidence>
<comment type="caution">
    <text evidence="1">The sequence shown here is derived from an EMBL/GenBank/DDBJ whole genome shotgun (WGS) entry which is preliminary data.</text>
</comment>
<keyword evidence="2" id="KW-1185">Reference proteome</keyword>
<reference evidence="1" key="1">
    <citation type="submission" date="2023-10" db="EMBL/GenBank/DDBJ databases">
        <authorList>
            <person name="Chen Y."/>
            <person name="Shah S."/>
            <person name="Dougan E. K."/>
            <person name="Thang M."/>
            <person name="Chan C."/>
        </authorList>
    </citation>
    <scope>NUCLEOTIDE SEQUENCE [LARGE SCALE GENOMIC DNA]</scope>
</reference>
<proteinExistence type="predicted"/>
<dbReference type="EMBL" id="CAUYUJ010002660">
    <property type="protein sequence ID" value="CAK0801796.1"/>
    <property type="molecule type" value="Genomic_DNA"/>
</dbReference>
<organism evidence="1 2">
    <name type="scientific">Prorocentrum cordatum</name>
    <dbReference type="NCBI Taxonomy" id="2364126"/>
    <lineage>
        <taxon>Eukaryota</taxon>
        <taxon>Sar</taxon>
        <taxon>Alveolata</taxon>
        <taxon>Dinophyceae</taxon>
        <taxon>Prorocentrales</taxon>
        <taxon>Prorocentraceae</taxon>
        <taxon>Prorocentrum</taxon>
    </lineage>
</organism>